<keyword evidence="5" id="KW-1185">Reference proteome</keyword>
<gene>
    <name evidence="4" type="ORF">INT44_002663</name>
</gene>
<reference evidence="4" key="1">
    <citation type="submission" date="2020-12" db="EMBL/GenBank/DDBJ databases">
        <title>Metabolic potential, ecology and presence of endohyphal bacteria is reflected in genomic diversity of Mucoromycotina.</title>
        <authorList>
            <person name="Muszewska A."/>
            <person name="Okrasinska A."/>
            <person name="Steczkiewicz K."/>
            <person name="Drgas O."/>
            <person name="Orlowska M."/>
            <person name="Perlinska-Lenart U."/>
            <person name="Aleksandrzak-Piekarczyk T."/>
            <person name="Szatraj K."/>
            <person name="Zielenkiewicz U."/>
            <person name="Pilsyk S."/>
            <person name="Malc E."/>
            <person name="Mieczkowski P."/>
            <person name="Kruszewska J.S."/>
            <person name="Biernat P."/>
            <person name="Pawlowska J."/>
        </authorList>
    </citation>
    <scope>NUCLEOTIDE SEQUENCE</scope>
    <source>
        <strain evidence="4">WA0000051536</strain>
    </source>
</reference>
<dbReference type="GO" id="GO:0006004">
    <property type="term" value="P:fucose metabolic process"/>
    <property type="evidence" value="ECO:0007669"/>
    <property type="project" value="UniProtKB-KW"/>
</dbReference>
<dbReference type="Gene3D" id="3.40.50.11350">
    <property type="match status" value="1"/>
</dbReference>
<dbReference type="InterPro" id="IPR019378">
    <property type="entry name" value="GDP-Fuc_O-FucTrfase"/>
</dbReference>
<dbReference type="OrthoDB" id="1882547at2759"/>
<accession>A0A8H7PEY7</accession>
<protein>
    <recommendedName>
        <fullName evidence="6">O-fucosyltransferase family protein</fullName>
    </recommendedName>
</protein>
<evidence type="ECO:0000313" key="5">
    <source>
        <dbReference type="Proteomes" id="UP000612746"/>
    </source>
</evidence>
<dbReference type="PANTHER" id="PTHR36050:SF1">
    <property type="entry name" value="O-FUCOSYLTRANSFERASE 30"/>
    <property type="match status" value="1"/>
</dbReference>
<evidence type="ECO:0000313" key="4">
    <source>
        <dbReference type="EMBL" id="KAG2172648.1"/>
    </source>
</evidence>
<proteinExistence type="predicted"/>
<evidence type="ECO:0000256" key="1">
    <source>
        <dbReference type="ARBA" id="ARBA00022679"/>
    </source>
</evidence>
<organism evidence="4 5">
    <name type="scientific">Umbelopsis vinacea</name>
    <dbReference type="NCBI Taxonomy" id="44442"/>
    <lineage>
        <taxon>Eukaryota</taxon>
        <taxon>Fungi</taxon>
        <taxon>Fungi incertae sedis</taxon>
        <taxon>Mucoromycota</taxon>
        <taxon>Mucoromycotina</taxon>
        <taxon>Umbelopsidomycetes</taxon>
        <taxon>Umbelopsidales</taxon>
        <taxon>Umbelopsidaceae</taxon>
        <taxon>Umbelopsis</taxon>
    </lineage>
</organism>
<sequence length="424" mass="48161">MFYSSNTTRSMMMVAIATIFLLSMSAFLWDSTVSVYVYKYNPPMKIDHNGEKFLSYLPHSGLSNQRTELENALLLANYLNRTLIVPPAFLGHIRGWQPKDTLFNYLESLTKPQPWWNRCNDKFGLADGPCHTKSVYATVPWESIHSSINEIGVPIRTVRHISLAKTMAMLTLSDDEVYFHHDNTMYSWLLCDLPREQCPKLNVTTGRVYEQVWTVEDLQAIDKPLLQLQGIFGTGRVMANGFEHLQVRTKIRESLIYRSPAMEQVTANIAQQLGGKQQYFSIHVRMGDPQFLRGMEQKLELQIAFLEKSLAGIQTTTTTCGTEEYTIYVATDAKDPRNRPELAPLFARFPCAKVLGDYIDLLTPLDAELDTFQPPQSTIIKFLIPLIDAMVAGNAKGFMGTPGSTFSNYIQRLHSAYRSTNYQP</sequence>
<dbReference type="Proteomes" id="UP000612746">
    <property type="component" value="Unassembled WGS sequence"/>
</dbReference>
<evidence type="ECO:0008006" key="6">
    <source>
        <dbReference type="Google" id="ProtNLM"/>
    </source>
</evidence>
<dbReference type="GO" id="GO:0016740">
    <property type="term" value="F:transferase activity"/>
    <property type="evidence" value="ECO:0007669"/>
    <property type="project" value="UniProtKB-KW"/>
</dbReference>
<keyword evidence="3" id="KW-0119">Carbohydrate metabolism</keyword>
<comment type="caution">
    <text evidence="4">The sequence shown here is derived from an EMBL/GenBank/DDBJ whole genome shotgun (WGS) entry which is preliminary data.</text>
</comment>
<keyword evidence="1" id="KW-0808">Transferase</keyword>
<dbReference type="PANTHER" id="PTHR36050">
    <property type="entry name" value="O-FUCOSYLTRANSFERASE 30"/>
    <property type="match status" value="1"/>
</dbReference>
<evidence type="ECO:0000256" key="3">
    <source>
        <dbReference type="ARBA" id="ARBA00023277"/>
    </source>
</evidence>
<dbReference type="Pfam" id="PF10250">
    <property type="entry name" value="O-FucT"/>
    <property type="match status" value="1"/>
</dbReference>
<evidence type="ECO:0000256" key="2">
    <source>
        <dbReference type="ARBA" id="ARBA00023253"/>
    </source>
</evidence>
<name>A0A8H7PEY7_9FUNG</name>
<keyword evidence="2" id="KW-0294">Fucose metabolism</keyword>
<dbReference type="AlphaFoldDB" id="A0A8H7PEY7"/>
<dbReference type="EMBL" id="JAEPRA010000022">
    <property type="protein sequence ID" value="KAG2172648.1"/>
    <property type="molecule type" value="Genomic_DNA"/>
</dbReference>